<dbReference type="Pfam" id="PF03372">
    <property type="entry name" value="Exo_endo_phos"/>
    <property type="match status" value="1"/>
</dbReference>
<evidence type="ECO:0000313" key="3">
    <source>
        <dbReference type="Proteomes" id="UP000429232"/>
    </source>
</evidence>
<gene>
    <name evidence="2" type="ORF">GO620_014915</name>
</gene>
<dbReference type="GO" id="GO:0004519">
    <property type="term" value="F:endonuclease activity"/>
    <property type="evidence" value="ECO:0007669"/>
    <property type="project" value="UniProtKB-KW"/>
</dbReference>
<dbReference type="InterPro" id="IPR036691">
    <property type="entry name" value="Endo/exonu/phosph_ase_sf"/>
</dbReference>
<dbReference type="Proteomes" id="UP000429232">
    <property type="component" value="Chromosome"/>
</dbReference>
<dbReference type="PROSITE" id="PS51257">
    <property type="entry name" value="PROKAR_LIPOPROTEIN"/>
    <property type="match status" value="1"/>
</dbReference>
<dbReference type="Gene3D" id="3.60.10.10">
    <property type="entry name" value="Endonuclease/exonuclease/phosphatase"/>
    <property type="match status" value="1"/>
</dbReference>
<dbReference type="InterPro" id="IPR051916">
    <property type="entry name" value="GPI-anchor_lipid_remodeler"/>
</dbReference>
<feature type="domain" description="Endonuclease/exonuclease/phosphatase" evidence="1">
    <location>
        <begin position="110"/>
        <end position="360"/>
    </location>
</feature>
<dbReference type="GO" id="GO:0006506">
    <property type="term" value="P:GPI anchor biosynthetic process"/>
    <property type="evidence" value="ECO:0007669"/>
    <property type="project" value="TreeGrafter"/>
</dbReference>
<dbReference type="RefSeq" id="WP_157524561.1">
    <property type="nucleotide sequence ID" value="NZ_CP066775.1"/>
</dbReference>
<dbReference type="GO" id="GO:0016020">
    <property type="term" value="C:membrane"/>
    <property type="evidence" value="ECO:0007669"/>
    <property type="project" value="GOC"/>
</dbReference>
<organism evidence="2 3">
    <name type="scientific">Mucilaginibacter ginkgonis</name>
    <dbReference type="NCBI Taxonomy" id="2682091"/>
    <lineage>
        <taxon>Bacteria</taxon>
        <taxon>Pseudomonadati</taxon>
        <taxon>Bacteroidota</taxon>
        <taxon>Sphingobacteriia</taxon>
        <taxon>Sphingobacteriales</taxon>
        <taxon>Sphingobacteriaceae</taxon>
        <taxon>Mucilaginibacter</taxon>
    </lineage>
</organism>
<keyword evidence="2" id="KW-0269">Exonuclease</keyword>
<dbReference type="GO" id="GO:0004527">
    <property type="term" value="F:exonuclease activity"/>
    <property type="evidence" value="ECO:0007669"/>
    <property type="project" value="UniProtKB-KW"/>
</dbReference>
<name>A0A6I4HYA0_9SPHI</name>
<sequence>MKKKKRSTGFFTKLILAINIFFAACLLVSYLAPVLDPQQHWVIAFFGLAYPPVLLVNLLFIVYWLFFKWWYAGLSLVCILAGYNILQGSFGFHAARDYVQKESREAIRVMTYNVHSFKKYGSDNDKSTKHEILDIIRERQPDILCFQEFYTRFKGEYALQDSIKDILNAHVYFEAFPKRNLYDAHGVAIFSKYPIIGKGVIKISEDWNPNQCIYVDIKKKDKIVRFYSVHFKSIGFDPEDYQTLDSVSQKGKTDMRSARRIGSKLKQAFKARSIQTKLVKDQLAMCPYPYVISGDFNDTPSSYAVHQMEQDMQNAFRVKGSGLGRTYNGDFPNYQIDYIMAGPGFNVLDYTVIKRKLSDHYPVYSDVLLK</sequence>
<keyword evidence="2" id="KW-0540">Nuclease</keyword>
<reference evidence="2 3" key="1">
    <citation type="submission" date="2020-12" db="EMBL/GenBank/DDBJ databases">
        <title>HMF7856_wgs.fasta genome submission.</title>
        <authorList>
            <person name="Kang H."/>
            <person name="Kim H."/>
            <person name="Joh K."/>
        </authorList>
    </citation>
    <scope>NUCLEOTIDE SEQUENCE [LARGE SCALE GENOMIC DNA]</scope>
    <source>
        <strain evidence="2 3">HMF7856</strain>
    </source>
</reference>
<keyword evidence="2" id="KW-0378">Hydrolase</keyword>
<evidence type="ECO:0000259" key="1">
    <source>
        <dbReference type="Pfam" id="PF03372"/>
    </source>
</evidence>
<dbReference type="KEGG" id="mgik:GO620_014915"/>
<dbReference type="SUPFAM" id="SSF56219">
    <property type="entry name" value="DNase I-like"/>
    <property type="match status" value="1"/>
</dbReference>
<dbReference type="PANTHER" id="PTHR14859">
    <property type="entry name" value="CALCOFLUOR WHITE HYPERSENSITIVE PROTEIN PRECURSOR"/>
    <property type="match status" value="1"/>
</dbReference>
<dbReference type="PANTHER" id="PTHR14859:SF15">
    <property type="entry name" value="ENDONUCLEASE_EXONUCLEASE_PHOSPHATASE DOMAIN-CONTAINING PROTEIN"/>
    <property type="match status" value="1"/>
</dbReference>
<dbReference type="EMBL" id="CP066775">
    <property type="protein sequence ID" value="QQL49445.1"/>
    <property type="molecule type" value="Genomic_DNA"/>
</dbReference>
<dbReference type="AlphaFoldDB" id="A0A6I4HYA0"/>
<proteinExistence type="predicted"/>
<keyword evidence="3" id="KW-1185">Reference proteome</keyword>
<dbReference type="CDD" id="cd09084">
    <property type="entry name" value="EEP-2"/>
    <property type="match status" value="1"/>
</dbReference>
<keyword evidence="2" id="KW-0255">Endonuclease</keyword>
<dbReference type="InterPro" id="IPR005135">
    <property type="entry name" value="Endo/exonuclease/phosphatase"/>
</dbReference>
<evidence type="ECO:0000313" key="2">
    <source>
        <dbReference type="EMBL" id="QQL49445.1"/>
    </source>
</evidence>
<accession>A0A6I4HYA0</accession>
<protein>
    <submittedName>
        <fullName evidence="2">Endonuclease/exonuclease/phosphatase family protein</fullName>
    </submittedName>
</protein>